<dbReference type="PRINTS" id="PR00420">
    <property type="entry name" value="RNGMNOXGNASE"/>
</dbReference>
<dbReference type="SUPFAM" id="SSF54373">
    <property type="entry name" value="FAD-linked reductases, C-terminal domain"/>
    <property type="match status" value="1"/>
</dbReference>
<dbReference type="Gene3D" id="3.30.9.60">
    <property type="match status" value="1"/>
</dbReference>
<evidence type="ECO:0000259" key="2">
    <source>
        <dbReference type="Pfam" id="PF22607"/>
    </source>
</evidence>
<protein>
    <submittedName>
        <fullName evidence="3">2,6-dihydroxypyridine 3-monooxygenase</fullName>
        <ecNumber evidence="3">1.14.13.10</ecNumber>
    </submittedName>
</protein>
<dbReference type="RefSeq" id="WP_161232251.1">
    <property type="nucleotide sequence ID" value="NZ_JAUSWC010000017.1"/>
</dbReference>
<sequence>MPPRVVVIGGSLGGLNAALHLYRTGADVEVFERNGHEPRDDGAGVLLPPSTERLLAECGAFPVGVARTVRHFDAQGALLREEPRAHRFASWAALHRALLTALGRDRVRRNHAVVGLEQDGRSAAALFRGGRIERADLVVCADGTGSTSRRLLLPRSFPRYAGYVAWRGRVHESSLPPSAARALAGAVSFLRLPDSHVRVSPAPGHLLDFVWYRDLPDGRALTATLTDRTGTQRSLTVSAGMVPDASVRRMREAAAEMMPPFFAELVSRAPEPYVEQVVDVTVPRMVVGRICLIGDAAFTSRPPATAGAAKAVEDGWSLAAAIGRTGTAVPDALAEWEPARLERGRRLVAGACALGRSAGLWESTAKWPFIV</sequence>
<reference evidence="3 4" key="1">
    <citation type="submission" date="2023-07" db="EMBL/GenBank/DDBJ databases">
        <title>Genomic Encyclopedia of Type Strains, Phase IV (KMG-IV): sequencing the most valuable type-strain genomes for metagenomic binning, comparative biology and taxonomic classification.</title>
        <authorList>
            <person name="Goeker M."/>
        </authorList>
    </citation>
    <scope>NUCLEOTIDE SEQUENCE [LARGE SCALE GENOMIC DNA]</scope>
    <source>
        <strain evidence="3 4">DSM 40573</strain>
    </source>
</reference>
<feature type="domain" description="FAD-binding" evidence="1">
    <location>
        <begin position="281"/>
        <end position="349"/>
    </location>
</feature>
<gene>
    <name evidence="3" type="ORF">QO019_004687</name>
</gene>
<dbReference type="GO" id="GO:0018663">
    <property type="term" value="F:2,6-dihydroxypyridine 3-monooxygenase activity"/>
    <property type="evidence" value="ECO:0007669"/>
    <property type="project" value="UniProtKB-EC"/>
</dbReference>
<organism evidence="3 4">
    <name type="scientific">Streptomyces thermodiastaticus</name>
    <dbReference type="NCBI Taxonomy" id="44061"/>
    <lineage>
        <taxon>Bacteria</taxon>
        <taxon>Bacillati</taxon>
        <taxon>Actinomycetota</taxon>
        <taxon>Actinomycetes</taxon>
        <taxon>Kitasatosporales</taxon>
        <taxon>Streptomycetaceae</taxon>
        <taxon>Streptomyces</taxon>
    </lineage>
</organism>
<keyword evidence="3" id="KW-0560">Oxidoreductase</keyword>
<feature type="domain" description="2,6-dihydroxypyridine 3-monooxygenase substrate binding" evidence="2">
    <location>
        <begin position="160"/>
        <end position="279"/>
    </location>
</feature>
<comment type="caution">
    <text evidence="3">The sequence shown here is derived from an EMBL/GenBank/DDBJ whole genome shotgun (WGS) entry which is preliminary data.</text>
</comment>
<evidence type="ECO:0000313" key="4">
    <source>
        <dbReference type="Proteomes" id="UP001236795"/>
    </source>
</evidence>
<proteinExistence type="predicted"/>
<dbReference type="InterPro" id="IPR036188">
    <property type="entry name" value="FAD/NAD-bd_sf"/>
</dbReference>
<dbReference type="InterPro" id="IPR053212">
    <property type="entry name" value="DHP_3-monooxygenase"/>
</dbReference>
<dbReference type="NCBIfam" id="NF005566">
    <property type="entry name" value="PRK07236.1"/>
    <property type="match status" value="1"/>
</dbReference>
<dbReference type="Gene3D" id="3.50.50.60">
    <property type="entry name" value="FAD/NAD(P)-binding domain"/>
    <property type="match status" value="2"/>
</dbReference>
<dbReference type="InterPro" id="IPR002938">
    <property type="entry name" value="FAD-bd"/>
</dbReference>
<dbReference type="EC" id="1.14.13.10" evidence="3"/>
<feature type="domain" description="FAD-binding" evidence="1">
    <location>
        <begin position="5"/>
        <end position="152"/>
    </location>
</feature>
<dbReference type="PANTHER" id="PTHR47469:SF2">
    <property type="entry name" value="OS06G0597600 PROTEIN"/>
    <property type="match status" value="1"/>
</dbReference>
<dbReference type="Proteomes" id="UP001236795">
    <property type="component" value="Unassembled WGS sequence"/>
</dbReference>
<dbReference type="InterPro" id="IPR054707">
    <property type="entry name" value="DhpH_subs-bd"/>
</dbReference>
<dbReference type="SUPFAM" id="SSF51905">
    <property type="entry name" value="FAD/NAD(P)-binding domain"/>
    <property type="match status" value="1"/>
</dbReference>
<accession>A0ABU0KK91</accession>
<evidence type="ECO:0000313" key="3">
    <source>
        <dbReference type="EMBL" id="MDQ0489810.1"/>
    </source>
</evidence>
<dbReference type="Pfam" id="PF01494">
    <property type="entry name" value="FAD_binding_3"/>
    <property type="match status" value="2"/>
</dbReference>
<evidence type="ECO:0000259" key="1">
    <source>
        <dbReference type="Pfam" id="PF01494"/>
    </source>
</evidence>
<name>A0ABU0KK91_9ACTN</name>
<dbReference type="EMBL" id="JAUSWC010000017">
    <property type="protein sequence ID" value="MDQ0489810.1"/>
    <property type="molecule type" value="Genomic_DNA"/>
</dbReference>
<dbReference type="PANTHER" id="PTHR47469">
    <property type="entry name" value="MONOOXYGENASE-LIKE"/>
    <property type="match status" value="1"/>
</dbReference>
<keyword evidence="4" id="KW-1185">Reference proteome</keyword>
<dbReference type="Pfam" id="PF22607">
    <property type="entry name" value="FAD_binding-like"/>
    <property type="match status" value="1"/>
</dbReference>